<comment type="caution">
    <text evidence="2">The sequence shown here is derived from an EMBL/GenBank/DDBJ whole genome shotgun (WGS) entry which is preliminary data.</text>
</comment>
<evidence type="ECO:0000313" key="3">
    <source>
        <dbReference type="Proteomes" id="UP001189429"/>
    </source>
</evidence>
<dbReference type="Proteomes" id="UP001189429">
    <property type="component" value="Unassembled WGS sequence"/>
</dbReference>
<evidence type="ECO:0000313" key="2">
    <source>
        <dbReference type="EMBL" id="CAK0827092.1"/>
    </source>
</evidence>
<feature type="non-terminal residue" evidence="2">
    <location>
        <position position="152"/>
    </location>
</feature>
<sequence>AAAAAGGAELASSRASASTARPGAAPAPPTVLEVSSRRSPVFRRLQRLLQRKGRTEARRFLAEGDAFLQMRPRTVFVRRSRWEGSSGAQLRALWARVCGGAEAGPGAGLDARPFAWGSAALDDFGLAGEAPGLAVLSDELYDAVSSQEQPQG</sequence>
<dbReference type="Gene3D" id="3.30.1330.30">
    <property type="match status" value="1"/>
</dbReference>
<evidence type="ECO:0000256" key="1">
    <source>
        <dbReference type="SAM" id="MobiDB-lite"/>
    </source>
</evidence>
<accession>A0ABN9S5J6</accession>
<protein>
    <submittedName>
        <fullName evidence="2">Uncharacterized protein</fullName>
    </submittedName>
</protein>
<feature type="non-terminal residue" evidence="2">
    <location>
        <position position="1"/>
    </location>
</feature>
<reference evidence="2" key="1">
    <citation type="submission" date="2023-10" db="EMBL/GenBank/DDBJ databases">
        <authorList>
            <person name="Chen Y."/>
            <person name="Shah S."/>
            <person name="Dougan E. K."/>
            <person name="Thang M."/>
            <person name="Chan C."/>
        </authorList>
    </citation>
    <scope>NUCLEOTIDE SEQUENCE [LARGE SCALE GENOMIC DNA]</scope>
</reference>
<feature type="region of interest" description="Disordered" evidence="1">
    <location>
        <begin position="1"/>
        <end position="35"/>
    </location>
</feature>
<proteinExistence type="predicted"/>
<dbReference type="EMBL" id="CAUYUJ010009553">
    <property type="protein sequence ID" value="CAK0827092.1"/>
    <property type="molecule type" value="Genomic_DNA"/>
</dbReference>
<feature type="compositionally biased region" description="Low complexity" evidence="1">
    <location>
        <begin position="1"/>
        <end position="24"/>
    </location>
</feature>
<name>A0ABN9S5J6_9DINO</name>
<keyword evidence="3" id="KW-1185">Reference proteome</keyword>
<organism evidence="2 3">
    <name type="scientific">Prorocentrum cordatum</name>
    <dbReference type="NCBI Taxonomy" id="2364126"/>
    <lineage>
        <taxon>Eukaryota</taxon>
        <taxon>Sar</taxon>
        <taxon>Alveolata</taxon>
        <taxon>Dinophyceae</taxon>
        <taxon>Prorocentrales</taxon>
        <taxon>Prorocentraceae</taxon>
        <taxon>Prorocentrum</taxon>
    </lineage>
</organism>
<gene>
    <name evidence="2" type="ORF">PCOR1329_LOCUS26712</name>
</gene>
<dbReference type="InterPro" id="IPR029064">
    <property type="entry name" value="Ribosomal_eL30-like_sf"/>
</dbReference>